<proteinExistence type="predicted"/>
<organism evidence="1 2">
    <name type="scientific">Salmonella phage PST_H2</name>
    <dbReference type="NCBI Taxonomy" id="2978975"/>
    <lineage>
        <taxon>Viruses</taxon>
        <taxon>Duplodnaviria</taxon>
        <taxon>Heunggongvirae</taxon>
        <taxon>Uroviricota</taxon>
        <taxon>Caudoviricetes</taxon>
        <taxon>Autographivirales</taxon>
        <taxon>Autosignataviridae</taxon>
        <taxon>Molineuxvirinae</taxon>
        <taxon>Guangxivirus</taxon>
        <taxon>Guangxivirus PSTH2</taxon>
    </lineage>
</organism>
<dbReference type="EMBL" id="ON461912">
    <property type="protein sequence ID" value="UXQ88699.1"/>
    <property type="molecule type" value="Genomic_DNA"/>
</dbReference>
<name>A0A977XRU9_9CAUD</name>
<reference evidence="1" key="1">
    <citation type="submission" date="2022-05" db="EMBL/GenBank/DDBJ databases">
        <authorList>
            <person name="Ma D."/>
        </authorList>
    </citation>
    <scope>NUCLEOTIDE SEQUENCE</scope>
</reference>
<evidence type="ECO:0000313" key="1">
    <source>
        <dbReference type="EMBL" id="UXQ88699.1"/>
    </source>
</evidence>
<dbReference type="Proteomes" id="UP001060583">
    <property type="component" value="Segment"/>
</dbReference>
<keyword evidence="2" id="KW-1185">Reference proteome</keyword>
<accession>A0A977XRU9</accession>
<protein>
    <submittedName>
        <fullName evidence="1">Uncharacterized protein</fullName>
    </submittedName>
</protein>
<sequence>MNEYSTQPLTGRYDRKQITPVSEALVTPVVADASLSSSTSVINDTTKSGKQEAAMVLQLKSGGLAIAIAEGSDPLDKWDIVKAGEAILPA</sequence>
<evidence type="ECO:0000313" key="2">
    <source>
        <dbReference type="Proteomes" id="UP001060583"/>
    </source>
</evidence>